<gene>
    <name evidence="1" type="ORF">PHB09_048</name>
</gene>
<dbReference type="Proteomes" id="UP000827914">
    <property type="component" value="Segment"/>
</dbReference>
<keyword evidence="2" id="KW-1185">Reference proteome</keyword>
<name>A0AAE8XF48_9CAUD</name>
<evidence type="ECO:0000313" key="2">
    <source>
        <dbReference type="Proteomes" id="UP000827914"/>
    </source>
</evidence>
<accession>A0AAE8XF48</accession>
<reference evidence="1" key="1">
    <citation type="submission" date="2021-09" db="EMBL/GenBank/DDBJ databases">
        <authorList>
            <person name="Liu Y."/>
        </authorList>
    </citation>
    <scope>NUCLEOTIDE SEQUENCE</scope>
</reference>
<dbReference type="EMBL" id="OK040171">
    <property type="protein sequence ID" value="UAV84544.1"/>
    <property type="molecule type" value="Genomic_DNA"/>
</dbReference>
<protein>
    <submittedName>
        <fullName evidence="1">Uncharacterized protein</fullName>
    </submittedName>
</protein>
<organism evidence="1 2">
    <name type="scientific">Pseudomonas phage PHB09</name>
    <dbReference type="NCBI Taxonomy" id="2867265"/>
    <lineage>
        <taxon>Viruses</taxon>
        <taxon>Duplodnaviria</taxon>
        <taxon>Heunggongvirae</taxon>
        <taxon>Uroviricota</taxon>
        <taxon>Caudoviricetes</taxon>
        <taxon>Vandenendeviridae</taxon>
        <taxon>Gorskivirinae</taxon>
        <taxon>Dilongvirus</taxon>
        <taxon>Dilongvirus PHB09</taxon>
    </lineage>
</organism>
<proteinExistence type="predicted"/>
<sequence>MVHPRIQKVQDGYTQDWEVFRIVTSEVRGLPTYLELDTVCNVEDIYNILEILDAKFEMDEVARLQAQAQASQNNQ</sequence>
<evidence type="ECO:0000313" key="1">
    <source>
        <dbReference type="EMBL" id="UAV84544.1"/>
    </source>
</evidence>